<name>A0A7Y9FJ96_9CELL</name>
<comment type="caution">
    <text evidence="2">The sequence shown here is derived from an EMBL/GenBank/DDBJ whole genome shotgun (WGS) entry which is preliminary data.</text>
</comment>
<dbReference type="RefSeq" id="WP_140459516.1">
    <property type="nucleotide sequence ID" value="NZ_BAABFI010000008.1"/>
</dbReference>
<reference evidence="2 3" key="1">
    <citation type="submission" date="2020-07" db="EMBL/GenBank/DDBJ databases">
        <title>Sequencing the genomes of 1000 actinobacteria strains.</title>
        <authorList>
            <person name="Klenk H.-P."/>
        </authorList>
    </citation>
    <scope>NUCLEOTIDE SEQUENCE [LARGE SCALE GENOMIC DNA]</scope>
    <source>
        <strain evidence="2 3">DSM 24482</strain>
    </source>
</reference>
<proteinExistence type="predicted"/>
<organism evidence="2 3">
    <name type="scientific">Cellulomonas oligotrophica</name>
    <dbReference type="NCBI Taxonomy" id="931536"/>
    <lineage>
        <taxon>Bacteria</taxon>
        <taxon>Bacillati</taxon>
        <taxon>Actinomycetota</taxon>
        <taxon>Actinomycetes</taxon>
        <taxon>Micrococcales</taxon>
        <taxon>Cellulomonadaceae</taxon>
        <taxon>Cellulomonas</taxon>
    </lineage>
</organism>
<evidence type="ECO:0000313" key="3">
    <source>
        <dbReference type="Proteomes" id="UP000577956"/>
    </source>
</evidence>
<protein>
    <submittedName>
        <fullName evidence="2">Uncharacterized protein</fullName>
    </submittedName>
</protein>
<dbReference type="AlphaFoldDB" id="A0A7Y9FJ96"/>
<evidence type="ECO:0000313" key="2">
    <source>
        <dbReference type="EMBL" id="NYD87046.1"/>
    </source>
</evidence>
<feature type="compositionally biased region" description="Low complexity" evidence="1">
    <location>
        <begin position="1"/>
        <end position="19"/>
    </location>
</feature>
<feature type="region of interest" description="Disordered" evidence="1">
    <location>
        <begin position="1"/>
        <end position="44"/>
    </location>
</feature>
<accession>A0A7Y9FJ96</accession>
<dbReference type="EMBL" id="JACCBK010000001">
    <property type="protein sequence ID" value="NYD87046.1"/>
    <property type="molecule type" value="Genomic_DNA"/>
</dbReference>
<gene>
    <name evidence="2" type="ORF">BKA21_002595</name>
</gene>
<evidence type="ECO:0000256" key="1">
    <source>
        <dbReference type="SAM" id="MobiDB-lite"/>
    </source>
</evidence>
<feature type="compositionally biased region" description="Basic and acidic residues" evidence="1">
    <location>
        <begin position="30"/>
        <end position="44"/>
    </location>
</feature>
<sequence length="121" mass="13037">MLIGLSAPASAASAVTADPPDTESSTSAERLVKSPWETHERGFQSKATCERRRPWFMDQYAGYWIGGVAESRCAPYAVPACPQPITKYKLDARSWFSPNGPVSIPLPTEHDTAPGTLPAAC</sequence>
<dbReference type="Proteomes" id="UP000577956">
    <property type="component" value="Unassembled WGS sequence"/>
</dbReference>